<dbReference type="EMBL" id="CP011074">
    <property type="protein sequence ID" value="AKF93478.1"/>
    <property type="molecule type" value="Genomic_DNA"/>
</dbReference>
<keyword evidence="5" id="KW-0804">Transcription</keyword>
<evidence type="ECO:0000256" key="5">
    <source>
        <dbReference type="ARBA" id="ARBA00023163"/>
    </source>
</evidence>
<proteinExistence type="inferred from homology"/>
<dbReference type="PANTHER" id="PTHR43133:SF8">
    <property type="entry name" value="RNA POLYMERASE SIGMA FACTOR HI_1459-RELATED"/>
    <property type="match status" value="1"/>
</dbReference>
<keyword evidence="3" id="KW-0731">Sigma factor</keyword>
<dbReference type="InterPro" id="IPR036388">
    <property type="entry name" value="WH-like_DNA-bd_sf"/>
</dbReference>
<dbReference type="InterPro" id="IPR014284">
    <property type="entry name" value="RNA_pol_sigma-70_dom"/>
</dbReference>
<evidence type="ECO:0000256" key="3">
    <source>
        <dbReference type="ARBA" id="ARBA00023082"/>
    </source>
</evidence>
<dbReference type="Gene3D" id="1.10.10.10">
    <property type="entry name" value="Winged helix-like DNA-binding domain superfamily/Winged helix DNA-binding domain"/>
    <property type="match status" value="1"/>
</dbReference>
<dbReference type="AlphaFoldDB" id="A0A0F7EFL6"/>
<protein>
    <submittedName>
        <fullName evidence="8">RNA polymerase</fullName>
    </submittedName>
</protein>
<evidence type="ECO:0000259" key="6">
    <source>
        <dbReference type="Pfam" id="PF04542"/>
    </source>
</evidence>
<dbReference type="NCBIfam" id="TIGR02937">
    <property type="entry name" value="sigma70-ECF"/>
    <property type="match status" value="1"/>
</dbReference>
<evidence type="ECO:0000256" key="1">
    <source>
        <dbReference type="ARBA" id="ARBA00010641"/>
    </source>
</evidence>
<dbReference type="SUPFAM" id="SSF88659">
    <property type="entry name" value="Sigma3 and sigma4 domains of RNA polymerase sigma factors"/>
    <property type="match status" value="1"/>
</dbReference>
<organism evidence="8">
    <name type="scientific">Brevibacillus laterosporus</name>
    <name type="common">Bacillus laterosporus</name>
    <dbReference type="NCBI Taxonomy" id="1465"/>
    <lineage>
        <taxon>Bacteria</taxon>
        <taxon>Bacillati</taxon>
        <taxon>Bacillota</taxon>
        <taxon>Bacilli</taxon>
        <taxon>Bacillales</taxon>
        <taxon>Paenibacillaceae</taxon>
        <taxon>Brevibacillus</taxon>
    </lineage>
</organism>
<dbReference type="GO" id="GO:0006352">
    <property type="term" value="P:DNA-templated transcription initiation"/>
    <property type="evidence" value="ECO:0007669"/>
    <property type="project" value="InterPro"/>
</dbReference>
<dbReference type="GO" id="GO:0003677">
    <property type="term" value="F:DNA binding"/>
    <property type="evidence" value="ECO:0007669"/>
    <property type="project" value="UniProtKB-KW"/>
</dbReference>
<dbReference type="InterPro" id="IPR013249">
    <property type="entry name" value="RNA_pol_sigma70_r4_t2"/>
</dbReference>
<evidence type="ECO:0000256" key="4">
    <source>
        <dbReference type="ARBA" id="ARBA00023125"/>
    </source>
</evidence>
<dbReference type="InterPro" id="IPR013325">
    <property type="entry name" value="RNA_pol_sigma_r2"/>
</dbReference>
<comment type="similarity">
    <text evidence="1">Belongs to the sigma-70 factor family. ECF subfamily.</text>
</comment>
<dbReference type="InterPro" id="IPR007627">
    <property type="entry name" value="RNA_pol_sigma70_r2"/>
</dbReference>
<name>A0A0F7EFL6_BRELA</name>
<dbReference type="GO" id="GO:0016987">
    <property type="term" value="F:sigma factor activity"/>
    <property type="evidence" value="ECO:0007669"/>
    <property type="project" value="UniProtKB-KW"/>
</dbReference>
<feature type="domain" description="RNA polymerase sigma-70 region 2" evidence="6">
    <location>
        <begin position="24"/>
        <end position="90"/>
    </location>
</feature>
<dbReference type="Pfam" id="PF04542">
    <property type="entry name" value="Sigma70_r2"/>
    <property type="match status" value="1"/>
</dbReference>
<dbReference type="InterPro" id="IPR039425">
    <property type="entry name" value="RNA_pol_sigma-70-like"/>
</dbReference>
<evidence type="ECO:0000259" key="7">
    <source>
        <dbReference type="Pfam" id="PF08281"/>
    </source>
</evidence>
<dbReference type="SUPFAM" id="SSF88946">
    <property type="entry name" value="Sigma2 domain of RNA polymerase sigma factors"/>
    <property type="match status" value="1"/>
</dbReference>
<dbReference type="PANTHER" id="PTHR43133">
    <property type="entry name" value="RNA POLYMERASE ECF-TYPE SIGMA FACTO"/>
    <property type="match status" value="1"/>
</dbReference>
<keyword evidence="2" id="KW-0805">Transcription regulation</keyword>
<accession>A0A0F7EFL6</accession>
<dbReference type="RefSeq" id="WP_031412334.1">
    <property type="nucleotide sequence ID" value="NZ_CP011074.1"/>
</dbReference>
<dbReference type="Pfam" id="PF08281">
    <property type="entry name" value="Sigma70_r4_2"/>
    <property type="match status" value="1"/>
</dbReference>
<evidence type="ECO:0000313" key="8">
    <source>
        <dbReference type="EMBL" id="AKF93478.1"/>
    </source>
</evidence>
<feature type="domain" description="RNA polymerase sigma factor 70 region 4 type 2" evidence="7">
    <location>
        <begin position="122"/>
        <end position="172"/>
    </location>
</feature>
<keyword evidence="4" id="KW-0238">DNA-binding</keyword>
<dbReference type="InterPro" id="IPR013324">
    <property type="entry name" value="RNA_pol_sigma_r3/r4-like"/>
</dbReference>
<reference evidence="8" key="1">
    <citation type="submission" date="2015-03" db="EMBL/GenBank/DDBJ databases">
        <title>MIGS Cultured Bacterial/Archaeal sample from Brevibacillus laterosporus.</title>
        <authorList>
            <person name="Zeng D."/>
            <person name="Zhu L."/>
            <person name="Dong G."/>
            <person name="Ye W."/>
            <person name="Ren D."/>
            <person name="Wu L."/>
            <person name="Xu J."/>
            <person name="Li G."/>
            <person name="Guo L."/>
        </authorList>
    </citation>
    <scope>NUCLEOTIDE SEQUENCE</scope>
    <source>
        <strain evidence="8">B9</strain>
    </source>
</reference>
<gene>
    <name evidence="8" type="ORF">EX87_07440</name>
</gene>
<dbReference type="Gene3D" id="1.10.1740.10">
    <property type="match status" value="1"/>
</dbReference>
<sequence>MEKEDVERLLEEVKNGSIEKYGVLINHFQQQIFRYCYHMLDHTQEAEDAVQDVFLKAYEHLDQYTYSQSFSAWLYRIAYNHCVNVLKRKKMRRLLPFLYHSENDGRNYVEEKIDHYYLNEPLQKVWNKLSSEERNIMILRVLEEKSYEEISELTNKKTAALRKQYERILKKCKRYLNRTGGIINEGQRSV</sequence>
<evidence type="ECO:0000256" key="2">
    <source>
        <dbReference type="ARBA" id="ARBA00023015"/>
    </source>
</evidence>